<dbReference type="Gene3D" id="3.40.50.150">
    <property type="entry name" value="Vaccinia Virus protein VP39"/>
    <property type="match status" value="1"/>
</dbReference>
<dbReference type="SUPFAM" id="SSF53335">
    <property type="entry name" value="S-adenosyl-L-methionine-dependent methyltransferases"/>
    <property type="match status" value="1"/>
</dbReference>
<evidence type="ECO:0000256" key="1">
    <source>
        <dbReference type="ARBA" id="ARBA00022603"/>
    </source>
</evidence>
<protein>
    <submittedName>
        <fullName evidence="7">Methyltransferase</fullName>
    </submittedName>
</protein>
<accession>A0A1V9FTR6</accession>
<evidence type="ECO:0000313" key="7">
    <source>
        <dbReference type="EMBL" id="OQP61721.1"/>
    </source>
</evidence>
<comment type="caution">
    <text evidence="7">The sequence shown here is derived from an EMBL/GenBank/DDBJ whole genome shotgun (WGS) entry which is preliminary data.</text>
</comment>
<dbReference type="Proteomes" id="UP000192796">
    <property type="component" value="Unassembled WGS sequence"/>
</dbReference>
<organism evidence="7 8">
    <name type="scientific">Niastella vici</name>
    <dbReference type="NCBI Taxonomy" id="1703345"/>
    <lineage>
        <taxon>Bacteria</taxon>
        <taxon>Pseudomonadati</taxon>
        <taxon>Bacteroidota</taxon>
        <taxon>Chitinophagia</taxon>
        <taxon>Chitinophagales</taxon>
        <taxon>Chitinophagaceae</taxon>
        <taxon>Niastella</taxon>
    </lineage>
</organism>
<evidence type="ECO:0000256" key="4">
    <source>
        <dbReference type="PIRSR" id="PIRSR005739-1"/>
    </source>
</evidence>
<proteinExistence type="predicted"/>
<evidence type="ECO:0000259" key="6">
    <source>
        <dbReference type="Pfam" id="PF08100"/>
    </source>
</evidence>
<dbReference type="Gene3D" id="1.10.10.10">
    <property type="entry name" value="Winged helix-like DNA-binding domain superfamily/Winged helix DNA-binding domain"/>
    <property type="match status" value="1"/>
</dbReference>
<keyword evidence="2 7" id="KW-0808">Transferase</keyword>
<feature type="domain" description="O-methyltransferase dimerisation" evidence="6">
    <location>
        <begin position="25"/>
        <end position="102"/>
    </location>
</feature>
<dbReference type="InterPro" id="IPR016461">
    <property type="entry name" value="COMT-like"/>
</dbReference>
<dbReference type="GO" id="GO:0008171">
    <property type="term" value="F:O-methyltransferase activity"/>
    <property type="evidence" value="ECO:0007669"/>
    <property type="project" value="InterPro"/>
</dbReference>
<evidence type="ECO:0000259" key="5">
    <source>
        <dbReference type="Pfam" id="PF00891"/>
    </source>
</evidence>
<sequence length="356" mass="39832">MPAEAIPEKKVVETLNPSKIMQVGMGYWASKVVLTAVKFELFTLLANEPSSGKKIKEKLGMHCSDRHVYDFLDALVSLGFLQRKGLLDDAIYSNAEDTDLFLDKKKPSYMGGILEMANNRLYKFWGDLDEGLKTGLPQNEGKGKGRGNMEFFTELYKDEIRLKEFVDAMTSIQIGNFTALANKLDFSKYNTLFDVGGADGWLSIQICLKHPNIQCTTFDLPPVEPLAKNRIAYFNLSNRINVVSGDFLKDDFQKADVITMGNILHGVDEETKQKLINKAYQALNDGGALVAIENIIDNERRQNTFGLLMSLNMLIENGDAFDYTLSDFERWTNAAGFKRTELISLAGPTNAAVAYK</sequence>
<feature type="active site" description="Proton acceptor" evidence="4">
    <location>
        <position position="265"/>
    </location>
</feature>
<dbReference type="OrthoDB" id="9766840at2"/>
<evidence type="ECO:0000256" key="3">
    <source>
        <dbReference type="ARBA" id="ARBA00022691"/>
    </source>
</evidence>
<evidence type="ECO:0000313" key="8">
    <source>
        <dbReference type="Proteomes" id="UP000192796"/>
    </source>
</evidence>
<dbReference type="EMBL" id="LVYD01000056">
    <property type="protein sequence ID" value="OQP61721.1"/>
    <property type="molecule type" value="Genomic_DNA"/>
</dbReference>
<reference evidence="7 8" key="1">
    <citation type="submission" date="2016-03" db="EMBL/GenBank/DDBJ databases">
        <title>Niastella vici sp. nov., isolated from farmland soil.</title>
        <authorList>
            <person name="Chen L."/>
            <person name="Wang D."/>
            <person name="Yang S."/>
            <person name="Wang G."/>
        </authorList>
    </citation>
    <scope>NUCLEOTIDE SEQUENCE [LARGE SCALE GENOMIC DNA]</scope>
    <source>
        <strain evidence="7 8">DJ57</strain>
    </source>
</reference>
<dbReference type="SUPFAM" id="SSF46785">
    <property type="entry name" value="Winged helix' DNA-binding domain"/>
    <property type="match status" value="1"/>
</dbReference>
<evidence type="ECO:0000256" key="2">
    <source>
        <dbReference type="ARBA" id="ARBA00022679"/>
    </source>
</evidence>
<dbReference type="Pfam" id="PF08100">
    <property type="entry name" value="Dimerisation"/>
    <property type="match status" value="1"/>
</dbReference>
<dbReference type="InterPro" id="IPR029063">
    <property type="entry name" value="SAM-dependent_MTases_sf"/>
</dbReference>
<name>A0A1V9FTR6_9BACT</name>
<dbReference type="STRING" id="1703345.A3860_31135"/>
<dbReference type="InterPro" id="IPR036388">
    <property type="entry name" value="WH-like_DNA-bd_sf"/>
</dbReference>
<keyword evidence="8" id="KW-1185">Reference proteome</keyword>
<dbReference type="PROSITE" id="PS51683">
    <property type="entry name" value="SAM_OMT_II"/>
    <property type="match status" value="1"/>
</dbReference>
<dbReference type="PANTHER" id="PTHR11746">
    <property type="entry name" value="O-METHYLTRANSFERASE"/>
    <property type="match status" value="1"/>
</dbReference>
<dbReference type="GO" id="GO:0046983">
    <property type="term" value="F:protein dimerization activity"/>
    <property type="evidence" value="ECO:0007669"/>
    <property type="project" value="InterPro"/>
</dbReference>
<dbReference type="AlphaFoldDB" id="A0A1V9FTR6"/>
<dbReference type="GO" id="GO:0032259">
    <property type="term" value="P:methylation"/>
    <property type="evidence" value="ECO:0007669"/>
    <property type="project" value="UniProtKB-KW"/>
</dbReference>
<dbReference type="InterPro" id="IPR012967">
    <property type="entry name" value="COMT_dimerisation"/>
</dbReference>
<gene>
    <name evidence="7" type="ORF">A3860_31135</name>
</gene>
<keyword evidence="3" id="KW-0949">S-adenosyl-L-methionine</keyword>
<keyword evidence="1 7" id="KW-0489">Methyltransferase</keyword>
<dbReference type="InterPro" id="IPR036390">
    <property type="entry name" value="WH_DNA-bd_sf"/>
</dbReference>
<dbReference type="Pfam" id="PF00891">
    <property type="entry name" value="Methyltransf_2"/>
    <property type="match status" value="1"/>
</dbReference>
<dbReference type="RefSeq" id="WP_081150446.1">
    <property type="nucleotide sequence ID" value="NZ_LVYD01000056.1"/>
</dbReference>
<dbReference type="PIRSF" id="PIRSF005739">
    <property type="entry name" value="O-mtase"/>
    <property type="match status" value="1"/>
</dbReference>
<dbReference type="InterPro" id="IPR001077">
    <property type="entry name" value="COMT_C"/>
</dbReference>
<feature type="domain" description="O-methyltransferase C-terminal" evidence="5">
    <location>
        <begin position="125"/>
        <end position="338"/>
    </location>
</feature>